<gene>
    <name evidence="3" type="ORF">IAC51_08705</name>
</gene>
<evidence type="ECO:0000256" key="2">
    <source>
        <dbReference type="ARBA" id="ARBA00022801"/>
    </source>
</evidence>
<dbReference type="Gene3D" id="3.30.540.30">
    <property type="match status" value="2"/>
</dbReference>
<evidence type="ECO:0000256" key="1">
    <source>
        <dbReference type="ARBA" id="ARBA00022723"/>
    </source>
</evidence>
<dbReference type="AlphaFoldDB" id="A0A940DLF4"/>
<dbReference type="Proteomes" id="UP000712007">
    <property type="component" value="Unassembled WGS sequence"/>
</dbReference>
<evidence type="ECO:0000313" key="3">
    <source>
        <dbReference type="EMBL" id="MBO8440711.1"/>
    </source>
</evidence>
<dbReference type="InterPro" id="IPR039461">
    <property type="entry name" value="Peptidase_M49"/>
</dbReference>
<feature type="non-terminal residue" evidence="3">
    <location>
        <position position="1"/>
    </location>
</feature>
<keyword evidence="1" id="KW-0479">Metal-binding</keyword>
<dbReference type="GO" id="GO:0046872">
    <property type="term" value="F:metal ion binding"/>
    <property type="evidence" value="ECO:0007669"/>
    <property type="project" value="UniProtKB-KW"/>
</dbReference>
<dbReference type="PANTHER" id="PTHR23422">
    <property type="entry name" value="DIPEPTIDYL PEPTIDASE III-RELATED"/>
    <property type="match status" value="1"/>
</dbReference>
<keyword evidence="2" id="KW-0378">Hydrolase</keyword>
<reference evidence="3" key="2">
    <citation type="journal article" date="2021" name="PeerJ">
        <title>Extensive microbial diversity within the chicken gut microbiome revealed by metagenomics and culture.</title>
        <authorList>
            <person name="Gilroy R."/>
            <person name="Ravi A."/>
            <person name="Getino M."/>
            <person name="Pursley I."/>
            <person name="Horton D.L."/>
            <person name="Alikhan N.F."/>
            <person name="Baker D."/>
            <person name="Gharbi K."/>
            <person name="Hall N."/>
            <person name="Watson M."/>
            <person name="Adriaenssens E.M."/>
            <person name="Foster-Nyarko E."/>
            <person name="Jarju S."/>
            <person name="Secka A."/>
            <person name="Antonio M."/>
            <person name="Oren A."/>
            <person name="Chaudhuri R.R."/>
            <person name="La Ragione R."/>
            <person name="Hildebrand F."/>
            <person name="Pallen M.J."/>
        </authorList>
    </citation>
    <scope>NUCLEOTIDE SEQUENCE</scope>
    <source>
        <strain evidence="3">3924</strain>
    </source>
</reference>
<dbReference type="EMBL" id="JADIMV010000147">
    <property type="protein sequence ID" value="MBO8440711.1"/>
    <property type="molecule type" value="Genomic_DNA"/>
</dbReference>
<accession>A0A940DLF4</accession>
<comment type="caution">
    <text evidence="3">The sequence shown here is derived from an EMBL/GenBank/DDBJ whole genome shotgun (WGS) entry which is preliminary data.</text>
</comment>
<dbReference type="GO" id="GO:0016787">
    <property type="term" value="F:hydrolase activity"/>
    <property type="evidence" value="ECO:0007669"/>
    <property type="project" value="UniProtKB-KW"/>
</dbReference>
<dbReference type="PANTHER" id="PTHR23422:SF11">
    <property type="entry name" value="DIPEPTIDYL PEPTIDASE 3"/>
    <property type="match status" value="1"/>
</dbReference>
<protein>
    <submittedName>
        <fullName evidence="3">Dihydrofolate reductase</fullName>
    </submittedName>
</protein>
<dbReference type="Pfam" id="PF03571">
    <property type="entry name" value="Peptidase_M49"/>
    <property type="match status" value="2"/>
</dbReference>
<evidence type="ECO:0000313" key="4">
    <source>
        <dbReference type="Proteomes" id="UP000712007"/>
    </source>
</evidence>
<reference evidence="3" key="1">
    <citation type="submission" date="2020-10" db="EMBL/GenBank/DDBJ databases">
        <authorList>
            <person name="Gilroy R."/>
        </authorList>
    </citation>
    <scope>NUCLEOTIDE SEQUENCE</scope>
    <source>
        <strain evidence="3">3924</strain>
    </source>
</reference>
<organism evidence="3 4">
    <name type="scientific">Candidatus Aphodosoma intestinipullorum</name>
    <dbReference type="NCBI Taxonomy" id="2840674"/>
    <lineage>
        <taxon>Bacteria</taxon>
        <taxon>Pseudomonadati</taxon>
        <taxon>Bacteroidota</taxon>
        <taxon>Bacteroidia</taxon>
        <taxon>Bacteroidales</taxon>
        <taxon>Candidatus Aphodosoma</taxon>
    </lineage>
</organism>
<proteinExistence type="predicted"/>
<name>A0A940DLF4_9BACT</name>
<sequence length="636" mass="72068">ILRYRVPDIEKLSLKQQEMLYYLSEAALCGRDIIYDQNCRYNLPIRRTLESIYTAEDIDRESPDFKAMETYLKRVWVSNGIHHHYAGDKFRPGFSQEFFENAVRALPAEKLPLKEGQTIDAFLTEITPVIFDPAVMPLHKNQAAGADLLLTSASNYYDGVTQAEAEAFYSAMQDPNDPEPISYGLNSKLVKKDGKLVEETYKVGGLYTEPMEKIVYWLEKALAVAETEPQRAALEKLISFYKSGDLKEFDEYAILWVQDTQSLIDYVCGYTETYGDPLGYKASWEALINFKNLEATKRTETISANAQWFEDNSPTAPEFKKEEVKGVTAKVITAAMLGGDCYPSVPIGINLPNANWIRAAHGSKSVTIENLTEAYTESEAGSGFDEEFCWSPVEVELLKNYLVQTDNLHTDLHECLGHGSGKLLPGVDPNALKEYDATIEEARADLFALYFMADGKMTELGLLPNAEAYKAQYYDYFRNGLLTQLTRIEPGKNIEESHMRNRQLIAKWVLEKSAGDKAVELRQRDGKTFVVINDYLLVQKHLGELLAEIQRIKSTGDYAAAKALVENYAVKVDPQIHNEILERYAKLDLAPYKAFVNPVYTASFDENGQFTGMTIDYTEDFAAQHLRYSRDYSYLK</sequence>